<accession>A0ABM1MSP4</accession>
<evidence type="ECO:0000313" key="1">
    <source>
        <dbReference type="Proteomes" id="UP000695000"/>
    </source>
</evidence>
<dbReference type="Proteomes" id="UP000695000">
    <property type="component" value="Unplaced"/>
</dbReference>
<organism evidence="1 2">
    <name type="scientific">Nicrophorus vespilloides</name>
    <name type="common">Boreal carrion beetle</name>
    <dbReference type="NCBI Taxonomy" id="110193"/>
    <lineage>
        <taxon>Eukaryota</taxon>
        <taxon>Metazoa</taxon>
        <taxon>Ecdysozoa</taxon>
        <taxon>Arthropoda</taxon>
        <taxon>Hexapoda</taxon>
        <taxon>Insecta</taxon>
        <taxon>Pterygota</taxon>
        <taxon>Neoptera</taxon>
        <taxon>Endopterygota</taxon>
        <taxon>Coleoptera</taxon>
        <taxon>Polyphaga</taxon>
        <taxon>Staphyliniformia</taxon>
        <taxon>Silphidae</taxon>
        <taxon>Nicrophorinae</taxon>
        <taxon>Nicrophorus</taxon>
    </lineage>
</organism>
<dbReference type="InterPro" id="IPR007174">
    <property type="entry name" value="Las1"/>
</dbReference>
<proteinExistence type="predicted"/>
<name>A0ABM1MSP4_NICVS</name>
<dbReference type="Pfam" id="PF04031">
    <property type="entry name" value="Las1"/>
    <property type="match status" value="1"/>
</dbReference>
<sequence length="494" mass="56734">MSKSIRYTGYTIVPWYSSSEWKHVYTLLCNKNKQRDALQQAMDIITLWKTRQDLLPSGIEGTLCLIEAILINEETVTERQYSQLCASSVMRFLNVCVASRAPTNSFTKVAKQSNIPDFIIQMRHNFAHSHKLPKPSMLKLALNECFNWVKETYWHQNLLLINDHIANGCFDPNISKLIHIYANLCYYYGQDLDVPDYILNYLDEFAMDSTKKVPVDRVLKEIEKMIPKVTDLTCVIKDVVKSNCFFINPIEIDSFGKSGESYKNIAKLLILLHEKNSIVPLMKEMCLLLEDEYELPVNRVSVALWINEILKGFLKTRDIECNDFLGIGIKFRNIEKEQIEDIGNLKACLFSGPILYNKLYFKSFMAFTLNYGIEDCDEYIKGLTRALDKKYNHTALMEIDDCGDLQAQLGFHMPNDGLANGCNGVNGFSGDESLDEIGEPPKKKTRWNVVKGAYMDNHLKSRFIKCCFLFVHSVTETSLFEKYAIGVFPTEITF</sequence>
<gene>
    <name evidence="2" type="primary">LOC108563431</name>
</gene>
<reference evidence="2" key="1">
    <citation type="submission" date="2025-08" db="UniProtKB">
        <authorList>
            <consortium name="RefSeq"/>
        </authorList>
    </citation>
    <scope>IDENTIFICATION</scope>
    <source>
        <tissue evidence="2">Whole Larva</tissue>
    </source>
</reference>
<protein>
    <submittedName>
        <fullName evidence="2">Uncharacterized protein LOC108563431 isoform X1</fullName>
    </submittedName>
</protein>
<keyword evidence="1" id="KW-1185">Reference proteome</keyword>
<dbReference type="PANTHER" id="PTHR15002">
    <property type="entry name" value="RIBOSOMAL BIOGENESIS PROTEIN LAS1L"/>
    <property type="match status" value="1"/>
</dbReference>
<dbReference type="GeneID" id="108563431"/>
<evidence type="ECO:0000313" key="2">
    <source>
        <dbReference type="RefSeq" id="XP_017777594.1"/>
    </source>
</evidence>
<dbReference type="RefSeq" id="XP_017777594.1">
    <property type="nucleotide sequence ID" value="XM_017922105.1"/>
</dbReference>
<dbReference type="PANTHER" id="PTHR15002:SF0">
    <property type="entry name" value="RIBOSOMAL BIOGENESIS PROTEIN LAS1L"/>
    <property type="match status" value="1"/>
</dbReference>